<accession>A0A6V7V1K5</accession>
<protein>
    <submittedName>
        <fullName evidence="1">Uncharacterized protein</fullName>
    </submittedName>
</protein>
<comment type="caution">
    <text evidence="1">The sequence shown here is derived from an EMBL/GenBank/DDBJ whole genome shotgun (WGS) entry which is preliminary data.</text>
</comment>
<proteinExistence type="predicted"/>
<dbReference type="AlphaFoldDB" id="A0A6V7V1K5"/>
<gene>
    <name evidence="1" type="ORF">MENT_LOCUS20123</name>
</gene>
<dbReference type="EMBL" id="CAJEWN010000145">
    <property type="protein sequence ID" value="CAD2168759.1"/>
    <property type="molecule type" value="Genomic_DNA"/>
</dbReference>
<evidence type="ECO:0000313" key="2">
    <source>
        <dbReference type="Proteomes" id="UP000580250"/>
    </source>
</evidence>
<reference evidence="1 2" key="1">
    <citation type="submission" date="2020-08" db="EMBL/GenBank/DDBJ databases">
        <authorList>
            <person name="Koutsovoulos G."/>
            <person name="Danchin GJ E."/>
        </authorList>
    </citation>
    <scope>NUCLEOTIDE SEQUENCE [LARGE SCALE GENOMIC DNA]</scope>
</reference>
<organism evidence="1 2">
    <name type="scientific">Meloidogyne enterolobii</name>
    <name type="common">Root-knot nematode worm</name>
    <name type="synonym">Meloidogyne mayaguensis</name>
    <dbReference type="NCBI Taxonomy" id="390850"/>
    <lineage>
        <taxon>Eukaryota</taxon>
        <taxon>Metazoa</taxon>
        <taxon>Ecdysozoa</taxon>
        <taxon>Nematoda</taxon>
        <taxon>Chromadorea</taxon>
        <taxon>Rhabditida</taxon>
        <taxon>Tylenchina</taxon>
        <taxon>Tylenchomorpha</taxon>
        <taxon>Tylenchoidea</taxon>
        <taxon>Meloidogynidae</taxon>
        <taxon>Meloidogyninae</taxon>
        <taxon>Meloidogyne</taxon>
    </lineage>
</organism>
<dbReference type="Proteomes" id="UP000580250">
    <property type="component" value="Unassembled WGS sequence"/>
</dbReference>
<evidence type="ECO:0000313" key="1">
    <source>
        <dbReference type="EMBL" id="CAD2168759.1"/>
    </source>
</evidence>
<name>A0A6V7V1K5_MELEN</name>
<sequence length="433" mass="51531">MLLNSFFSLIFPANLPKIKNLFNLIFIILIGNEAFCKEINYFNKSLRLQLKNFLKENLPKYRNNPTNEALFELFEGLSFFNDQYRFGGIFDYCIETELVQSSSYHLKIFEFDEHLELLSNAQNYVKCVEAIYSNYIQVVNEERQENKFFKEFMRGFLLTKHVYVATEIIKMLQSNNEIWAYDLRYNLIMQVAATQSYEDLRLIRQLIYYLSEGKEKLNFNKIFFEEDSKGISKNFLNGRFFYGTKLQFVKIFDNKSDDHLLHRPFMTFLQNSWVDSCEKKDAVLNLAGYTDISKNRSFALKYLLFRGGCSILTLSKKLSSYMDYPAINKIASNELVFSMLLQFNVKDYVSSFNENQKQKIKEIIWHSNGIDYFYKRVFYRIFNLDPHKYFTRFDQIDFNTTPSYVGGSFNTNEIFDNFHLWVDEKCKLEGRNV</sequence>